<feature type="compositionally biased region" description="Basic and acidic residues" evidence="2">
    <location>
        <begin position="10"/>
        <end position="27"/>
    </location>
</feature>
<dbReference type="Pfam" id="PF03993">
    <property type="entry name" value="DUF349"/>
    <property type="match status" value="3"/>
</dbReference>
<keyword evidence="4" id="KW-1185">Reference proteome</keyword>
<gene>
    <name evidence="3" type="ORF">HMPREF0063_10588</name>
</gene>
<dbReference type="EMBL" id="ACLF03000003">
    <property type="protein sequence ID" value="EFQ83872.1"/>
    <property type="molecule type" value="Genomic_DNA"/>
</dbReference>
<reference evidence="3" key="1">
    <citation type="submission" date="2010-08" db="EMBL/GenBank/DDBJ databases">
        <authorList>
            <person name="Muzny D."/>
            <person name="Qin X."/>
            <person name="Buhay C."/>
            <person name="Dugan-Rocha S."/>
            <person name="Ding Y."/>
            <person name="Chen G."/>
            <person name="Hawes A."/>
            <person name="Holder M."/>
            <person name="Jhangiani S."/>
            <person name="Johnson A."/>
            <person name="Khan Z."/>
            <person name="Li Z."/>
            <person name="Liu W."/>
            <person name="Liu X."/>
            <person name="Perez L."/>
            <person name="Shen H."/>
            <person name="Wang Q."/>
            <person name="Watt J."/>
            <person name="Xi L."/>
            <person name="Xin Y."/>
            <person name="Zhou J."/>
            <person name="Deng J."/>
            <person name="Jiang H."/>
            <person name="Liu Y."/>
            <person name="Qu J."/>
            <person name="Song X.-Z."/>
            <person name="Zhang L."/>
            <person name="Villasana D."/>
            <person name="Johnson A."/>
            <person name="Liu J."/>
            <person name="Liyanage D."/>
            <person name="Lorensuhewa L."/>
            <person name="Robinson T."/>
            <person name="Song A."/>
            <person name="Song B.-B."/>
            <person name="Dinh H."/>
            <person name="Thornton R."/>
            <person name="Coyle M."/>
            <person name="Francisco L."/>
            <person name="Jackson L."/>
            <person name="Javaid M."/>
            <person name="Korchina V."/>
            <person name="Kovar C."/>
            <person name="Mata R."/>
            <person name="Mathew T."/>
            <person name="Ngo R."/>
            <person name="Nguyen L."/>
            <person name="Nguyen N."/>
            <person name="Okwuonu G."/>
            <person name="Ongeri F."/>
            <person name="Pham C."/>
            <person name="Simmons D."/>
            <person name="Wilczek-Boney K."/>
            <person name="Hale W."/>
            <person name="Jakkamsetti A."/>
            <person name="Pham P."/>
            <person name="Ruth R."/>
            <person name="San Lucas F."/>
            <person name="Warren J."/>
            <person name="Zhang J."/>
            <person name="Zhao Z."/>
            <person name="Zhou C."/>
            <person name="Zhu D."/>
            <person name="Lee S."/>
            <person name="Bess C."/>
            <person name="Blankenburg K."/>
            <person name="Forbes L."/>
            <person name="Fu Q."/>
            <person name="Gubbala S."/>
            <person name="Hirani K."/>
            <person name="Jayaseelan J.C."/>
            <person name="Lara F."/>
            <person name="Munidasa M."/>
            <person name="Palculict T."/>
            <person name="Patil S."/>
            <person name="Pu L.-L."/>
            <person name="Saada N."/>
            <person name="Tang L."/>
            <person name="Weissenberger G."/>
            <person name="Zhu Y."/>
            <person name="Hemphill L."/>
            <person name="Shang Y."/>
            <person name="Youmans B."/>
            <person name="Ayvaz T."/>
            <person name="Ross M."/>
            <person name="Santibanez J."/>
            <person name="Aqrawi P."/>
            <person name="Gross S."/>
            <person name="Joshi V."/>
            <person name="Fowler G."/>
            <person name="Nazareth L."/>
            <person name="Reid J."/>
            <person name="Worley K."/>
            <person name="Petrosino J."/>
            <person name="Highlander S."/>
            <person name="Gibbs R."/>
        </authorList>
    </citation>
    <scope>NUCLEOTIDE SEQUENCE [LARGE SCALE GENOMIC DNA]</scope>
    <source>
        <strain evidence="3">DSM 15272</strain>
    </source>
</reference>
<feature type="region of interest" description="Disordered" evidence="2">
    <location>
        <begin position="232"/>
        <end position="270"/>
    </location>
</feature>
<organism evidence="3 4">
    <name type="scientific">Aeromicrobium marinum DSM 15272</name>
    <dbReference type="NCBI Taxonomy" id="585531"/>
    <lineage>
        <taxon>Bacteria</taxon>
        <taxon>Bacillati</taxon>
        <taxon>Actinomycetota</taxon>
        <taxon>Actinomycetes</taxon>
        <taxon>Propionibacteriales</taxon>
        <taxon>Nocardioidaceae</taxon>
        <taxon>Aeromicrobium</taxon>
    </lineage>
</organism>
<evidence type="ECO:0000313" key="4">
    <source>
        <dbReference type="Proteomes" id="UP000003111"/>
    </source>
</evidence>
<protein>
    <recommendedName>
        <fullName evidence="5">DUF349 domain-containing protein</fullName>
    </recommendedName>
</protein>
<dbReference type="InterPro" id="IPR007139">
    <property type="entry name" value="DUF349"/>
</dbReference>
<evidence type="ECO:0000313" key="3">
    <source>
        <dbReference type="EMBL" id="EFQ83872.1"/>
    </source>
</evidence>
<evidence type="ECO:0000256" key="1">
    <source>
        <dbReference type="SAM" id="Coils"/>
    </source>
</evidence>
<comment type="caution">
    <text evidence="3">The sequence shown here is derived from an EMBL/GenBank/DDBJ whole genome shotgun (WGS) entry which is preliminary data.</text>
</comment>
<dbReference type="Proteomes" id="UP000003111">
    <property type="component" value="Unassembled WGS sequence"/>
</dbReference>
<name>E2S9E8_9ACTN</name>
<feature type="coiled-coil region" evidence="1">
    <location>
        <begin position="584"/>
        <end position="641"/>
    </location>
</feature>
<feature type="compositionally biased region" description="Low complexity" evidence="2">
    <location>
        <begin position="38"/>
        <end position="47"/>
    </location>
</feature>
<keyword evidence="1" id="KW-0175">Coiled coil</keyword>
<dbReference type="eggNOG" id="COG1196">
    <property type="taxonomic scope" value="Bacteria"/>
</dbReference>
<dbReference type="HOGENOM" id="CLU_408635_0_0_11"/>
<proteinExistence type="predicted"/>
<accession>E2S9E8</accession>
<sequence>MRSSSCVALDDLHQERVGDPLAADRRLTPVAGQDDDVVGQGQDAVPQALDHGRVRPAGEIGASDRSGEQEVTGEHDLADGLVVGPVDAVEHRAGRVTGDVVDREGHPVDVERRPVRRVTDVGRLGELRQVVHPELLAQHRRRLPRDRRHRVAQQVPVGRVDPDRAAELGGDVLGVPHVVEVSVGHQHGLRGEVVLGGSATDAVEGVHPGVDDGATCSAVAGDEIAVRLQRAGGERREQHARQVTRAGASGRQPVPPRMGRMSSTPDHPWGRLDAEGNVYVRTADGERLIGQWAAGGDAQEAFALYERRFAGLEGEVNLLEQRIAAGALSPDDAVKAVAKARESITDAAAMGDLAALLTRLEALAPGIEKQREERKVAKQAKQAEALVAKQRIADAAEKIAAGRDWKSGSDRLRELLEEWKALARLDKATDDELWHRFSAARTAHTRQRKAHFAEQSTLRDAAKVTKEKLIAEAEALQTSTEWGPTAGKYRDLMDRWKQAGSAPRNVEDKLWKRFRAAQDVFFAAREAVNAEIDAEYAVNAEAKEKLLVEAEALLPITDLPAARRAMNDIADRWEAAGKVPRDRIKELEGRLRTVEQAVREAGDQVWKKSDPEKSARADDMIGKLQRAIDEVAAKISAAEAKGDDRRVKDLQADLASKQAFLDMAQKAQADFS</sequence>
<evidence type="ECO:0000256" key="2">
    <source>
        <dbReference type="SAM" id="MobiDB-lite"/>
    </source>
</evidence>
<dbReference type="STRING" id="585531.HMPREF0063_10588"/>
<dbReference type="AlphaFoldDB" id="E2S9E8"/>
<feature type="region of interest" description="Disordered" evidence="2">
    <location>
        <begin position="1"/>
        <end position="47"/>
    </location>
</feature>
<evidence type="ECO:0008006" key="5">
    <source>
        <dbReference type="Google" id="ProtNLM"/>
    </source>
</evidence>